<dbReference type="PANTHER" id="PTHR42928">
    <property type="entry name" value="TRICARBOXYLATE-BINDING PROTEIN"/>
    <property type="match status" value="1"/>
</dbReference>
<dbReference type="STRING" id="443152.MDG893_15260"/>
<evidence type="ECO:0000313" key="3">
    <source>
        <dbReference type="EMBL" id="EDM47960.1"/>
    </source>
</evidence>
<dbReference type="InterPro" id="IPR005064">
    <property type="entry name" value="BUG"/>
</dbReference>
<dbReference type="Gene3D" id="3.40.190.150">
    <property type="entry name" value="Bordetella uptake gene, domain 1"/>
    <property type="match status" value="1"/>
</dbReference>
<sequence length="343" mass="37005">MKLTLLPSLVLSAAMVLGSSSAVAQDETPEQFYSGKTVQLMVGYSAGGGYDTYARTVARHLGKHIPGNPDVIVKNVPGAGSLVLMNQLANTLPRDGSVLGSINSGMPFEPLFGNDKAQFDIETMNWLGNVLVATTVGVIHERAGVDSWQDLKTKRVTMGATGAGSNTNIVPRIMAKIFDLQIDVIAGYPGANDIVLAMERGEVDGLGSRFMSSLKSSTPEWLEPDSKVKILYQIARKKHPDLPDVPLVSEMAETETQRQAANLLGARLVMGRPYVAPPGVPADRLAALRKAMKDTANDPEFLADAAKQSLAVEYADDQEMLDFYREVYKAPPEVIQFVEDAVN</sequence>
<evidence type="ECO:0000256" key="1">
    <source>
        <dbReference type="ARBA" id="ARBA00006987"/>
    </source>
</evidence>
<comment type="similarity">
    <text evidence="1">Belongs to the UPF0065 (bug) family.</text>
</comment>
<dbReference type="PANTHER" id="PTHR42928:SF5">
    <property type="entry name" value="BLR1237 PROTEIN"/>
    <property type="match status" value="1"/>
</dbReference>
<dbReference type="Gene3D" id="3.40.190.10">
    <property type="entry name" value="Periplasmic binding protein-like II"/>
    <property type="match status" value="1"/>
</dbReference>
<dbReference type="eggNOG" id="COG3181">
    <property type="taxonomic scope" value="Bacteria"/>
</dbReference>
<evidence type="ECO:0000313" key="4">
    <source>
        <dbReference type="Proteomes" id="UP000005856"/>
    </source>
</evidence>
<gene>
    <name evidence="3" type="ORF">MDG893_15260</name>
</gene>
<dbReference type="AlphaFoldDB" id="A6F047"/>
<reference evidence="3 4" key="1">
    <citation type="submission" date="2007-06" db="EMBL/GenBank/DDBJ databases">
        <authorList>
            <person name="Green D."/>
            <person name="Ferriera S."/>
            <person name="Johnson J."/>
            <person name="Kravitz S."/>
            <person name="Beeson K."/>
            <person name="Sutton G."/>
            <person name="Rogers Y.-H."/>
            <person name="Friedman R."/>
            <person name="Frazier M."/>
            <person name="Venter J.C."/>
        </authorList>
    </citation>
    <scope>NUCLEOTIDE SEQUENCE [LARGE SCALE GENOMIC DNA]</scope>
    <source>
        <strain evidence="3 4">DG893</strain>
    </source>
</reference>
<dbReference type="Proteomes" id="UP000005856">
    <property type="component" value="Unassembled WGS sequence"/>
</dbReference>
<accession>A6F047</accession>
<feature type="chain" id="PRO_5002692611" evidence="2">
    <location>
        <begin position="25"/>
        <end position="343"/>
    </location>
</feature>
<keyword evidence="2" id="KW-0732">Signal</keyword>
<protein>
    <submittedName>
        <fullName evidence="3">Uncharacterized protein</fullName>
    </submittedName>
</protein>
<feature type="signal peptide" evidence="2">
    <location>
        <begin position="1"/>
        <end position="24"/>
    </location>
</feature>
<dbReference type="InterPro" id="IPR042100">
    <property type="entry name" value="Bug_dom1"/>
</dbReference>
<proteinExistence type="inferred from homology"/>
<organism evidence="3 4">
    <name type="scientific">Marinobacter algicola DG893</name>
    <dbReference type="NCBI Taxonomy" id="443152"/>
    <lineage>
        <taxon>Bacteria</taxon>
        <taxon>Pseudomonadati</taxon>
        <taxon>Pseudomonadota</taxon>
        <taxon>Gammaproteobacteria</taxon>
        <taxon>Pseudomonadales</taxon>
        <taxon>Marinobacteraceae</taxon>
        <taxon>Marinobacter</taxon>
    </lineage>
</organism>
<dbReference type="SUPFAM" id="SSF53850">
    <property type="entry name" value="Periplasmic binding protein-like II"/>
    <property type="match status" value="1"/>
</dbReference>
<keyword evidence="4" id="KW-1185">Reference proteome</keyword>
<dbReference type="RefSeq" id="WP_007153643.1">
    <property type="nucleotide sequence ID" value="NZ_ABCP01000011.1"/>
</dbReference>
<evidence type="ECO:0000256" key="2">
    <source>
        <dbReference type="SAM" id="SignalP"/>
    </source>
</evidence>
<comment type="caution">
    <text evidence="3">The sequence shown here is derived from an EMBL/GenBank/DDBJ whole genome shotgun (WGS) entry which is preliminary data.</text>
</comment>
<dbReference type="EMBL" id="ABCP01000011">
    <property type="protein sequence ID" value="EDM47960.1"/>
    <property type="molecule type" value="Genomic_DNA"/>
</dbReference>
<name>A6F047_9GAMM</name>
<dbReference type="Pfam" id="PF03401">
    <property type="entry name" value="TctC"/>
    <property type="match status" value="1"/>
</dbReference>